<dbReference type="AlphaFoldDB" id="A0A319CAU8"/>
<name>A0A319CAU8_9EURO</name>
<dbReference type="Proteomes" id="UP000248340">
    <property type="component" value="Unassembled WGS sequence"/>
</dbReference>
<evidence type="ECO:0000313" key="2">
    <source>
        <dbReference type="EMBL" id="PYH75613.1"/>
    </source>
</evidence>
<dbReference type="EMBL" id="KZ821783">
    <property type="protein sequence ID" value="PYH75613.1"/>
    <property type="molecule type" value="Genomic_DNA"/>
</dbReference>
<organism evidence="2 3">
    <name type="scientific">Aspergillus uvarum CBS 121591</name>
    <dbReference type="NCBI Taxonomy" id="1448315"/>
    <lineage>
        <taxon>Eukaryota</taxon>
        <taxon>Fungi</taxon>
        <taxon>Dikarya</taxon>
        <taxon>Ascomycota</taxon>
        <taxon>Pezizomycotina</taxon>
        <taxon>Eurotiomycetes</taxon>
        <taxon>Eurotiomycetidae</taxon>
        <taxon>Eurotiales</taxon>
        <taxon>Aspergillaceae</taxon>
        <taxon>Aspergillus</taxon>
        <taxon>Aspergillus subgen. Circumdati</taxon>
    </lineage>
</organism>
<proteinExistence type="predicted"/>
<protein>
    <recommendedName>
        <fullName evidence="4">Myb-like domain-containing protein</fullName>
    </recommendedName>
</protein>
<gene>
    <name evidence="2" type="ORF">BO82DRAFT_396730</name>
</gene>
<evidence type="ECO:0008006" key="4">
    <source>
        <dbReference type="Google" id="ProtNLM"/>
    </source>
</evidence>
<dbReference type="GeneID" id="37141602"/>
<feature type="compositionally biased region" description="Low complexity" evidence="1">
    <location>
        <begin position="166"/>
        <end position="184"/>
    </location>
</feature>
<accession>A0A319CAU8</accession>
<evidence type="ECO:0000256" key="1">
    <source>
        <dbReference type="SAM" id="MobiDB-lite"/>
    </source>
</evidence>
<reference evidence="2 3" key="1">
    <citation type="submission" date="2016-12" db="EMBL/GenBank/DDBJ databases">
        <title>The genomes of Aspergillus section Nigri reveals drivers in fungal speciation.</title>
        <authorList>
            <consortium name="DOE Joint Genome Institute"/>
            <person name="Vesth T.C."/>
            <person name="Nybo J."/>
            <person name="Theobald S."/>
            <person name="Brandl J."/>
            <person name="Frisvad J.C."/>
            <person name="Nielsen K.F."/>
            <person name="Lyhne E.K."/>
            <person name="Kogle M.E."/>
            <person name="Kuo A."/>
            <person name="Riley R."/>
            <person name="Clum A."/>
            <person name="Nolan M."/>
            <person name="Lipzen A."/>
            <person name="Salamov A."/>
            <person name="Henrissat B."/>
            <person name="Wiebenga A."/>
            <person name="De Vries R.P."/>
            <person name="Grigoriev I.V."/>
            <person name="Mortensen U.H."/>
            <person name="Andersen M.R."/>
            <person name="Baker S.E."/>
        </authorList>
    </citation>
    <scope>NUCLEOTIDE SEQUENCE [LARGE SCALE GENOMIC DNA]</scope>
    <source>
        <strain evidence="2 3">CBS 121591</strain>
    </source>
</reference>
<dbReference type="RefSeq" id="XP_025485813.1">
    <property type="nucleotide sequence ID" value="XM_025638860.1"/>
</dbReference>
<sequence>MTLSCALIAQSHYCHSWINSWINSFVKCISHSPNVYPEQELATQMGAKWNRSELEKLRSWVAEHDKKGTKWSEREKRWKKEQGTPRSAAAIRAQFLRLSHGWIPKCMIDQAQSSESCDQAPTPPSPRFRHRWWQLRRTCASYPTRLPRKQRRYRVNLFGSVIKSFRSTPRRSSSPPVSTLSRHSTSPRVEHSTSLPVQHPVKGTPKAMERVLPPYDDVSRLRSCLEFSSDVAYRLHNTSVKEVGAAIRGEPTTGATLMPGL</sequence>
<dbReference type="OrthoDB" id="10321296at2759"/>
<evidence type="ECO:0000313" key="3">
    <source>
        <dbReference type="Proteomes" id="UP000248340"/>
    </source>
</evidence>
<dbReference type="VEuPathDB" id="FungiDB:BO82DRAFT_396730"/>
<keyword evidence="3" id="KW-1185">Reference proteome</keyword>
<feature type="region of interest" description="Disordered" evidence="1">
    <location>
        <begin position="166"/>
        <end position="201"/>
    </location>
</feature>